<reference evidence="1" key="1">
    <citation type="journal article" date="2016" name="Sci. Rep.">
        <title>Identification of Development-Related Genes in the Ovaries of Adult Harmonia axyridis (Pallas) Lady Beetles Using a Time- Series Analysis by RNA-seq.</title>
        <authorList>
            <person name="Du W."/>
            <person name="Zeng F."/>
        </authorList>
    </citation>
    <scope>NUCLEOTIDE SEQUENCE</scope>
</reference>
<evidence type="ECO:0000313" key="1">
    <source>
        <dbReference type="EMBL" id="APR62711.1"/>
    </source>
</evidence>
<dbReference type="AlphaFoldDB" id="A0A1X9J0E4"/>
<protein>
    <submittedName>
        <fullName evidence="1">Dorsal1</fullName>
    </submittedName>
</protein>
<name>A0A1X9J0E4_HARAX</name>
<dbReference type="EMBL" id="KY031985">
    <property type="protein sequence ID" value="APR62711.1"/>
    <property type="molecule type" value="mRNA"/>
</dbReference>
<accession>A0A1X9J0E4</accession>
<organism evidence="1">
    <name type="scientific">Harmonia axyridis</name>
    <name type="common">Multicolored Asian lady beetle</name>
    <name type="synonym">Coccinella axyridis</name>
    <dbReference type="NCBI Taxonomy" id="115357"/>
    <lineage>
        <taxon>Eukaryota</taxon>
        <taxon>Metazoa</taxon>
        <taxon>Ecdysozoa</taxon>
        <taxon>Arthropoda</taxon>
        <taxon>Hexapoda</taxon>
        <taxon>Insecta</taxon>
        <taxon>Pterygota</taxon>
        <taxon>Neoptera</taxon>
        <taxon>Endopterygota</taxon>
        <taxon>Coleoptera</taxon>
        <taxon>Polyphaga</taxon>
        <taxon>Cucujiformia</taxon>
        <taxon>Coccinelloidea</taxon>
        <taxon>Coccinellidae</taxon>
        <taxon>Coccinellinae</taxon>
        <taxon>Coccinellini</taxon>
        <taxon>Harmonia</taxon>
    </lineage>
</organism>
<proteinExistence type="evidence at transcript level"/>
<sequence>MIRQLQLFHCILLLVLLDMSYFLRYSIFLVLSQLIFLHIHI</sequence>